<sequence length="110" mass="12279">FLYYGALLYCNKNFCGSTEKIHLPSVRHCRFDHFGIFVPSGPHATTFSSSSYRCCLRLHLIAVFVDVFAFISVSSSWPSSPSSSSRRLRLHLRLVVLAVFAFISVSSSSP</sequence>
<reference evidence="1 2" key="1">
    <citation type="submission" date="2016-03" db="EMBL/GenBank/DDBJ databases">
        <title>EvidentialGene: Evidence-directed Construction of Genes on Genomes.</title>
        <authorList>
            <person name="Gilbert D.G."/>
            <person name="Choi J.-H."/>
            <person name="Mockaitis K."/>
            <person name="Colbourne J."/>
            <person name="Pfrender M."/>
        </authorList>
    </citation>
    <scope>NUCLEOTIDE SEQUENCE [LARGE SCALE GENOMIC DNA]</scope>
    <source>
        <strain evidence="1 2">Xinb3</strain>
        <tissue evidence="1">Complete organism</tissue>
    </source>
</reference>
<dbReference type="Proteomes" id="UP000076858">
    <property type="component" value="Unassembled WGS sequence"/>
</dbReference>
<dbReference type="EMBL" id="LRGB01012361">
    <property type="protein sequence ID" value="KZR99883.1"/>
    <property type="molecule type" value="Genomic_DNA"/>
</dbReference>
<feature type="non-terminal residue" evidence="1">
    <location>
        <position position="110"/>
    </location>
</feature>
<dbReference type="AlphaFoldDB" id="A0A162CVT0"/>
<proteinExistence type="predicted"/>
<name>A0A162CVT0_9CRUS</name>
<protein>
    <submittedName>
        <fullName evidence="1">Uncharacterized protein</fullName>
    </submittedName>
</protein>
<keyword evidence="2" id="KW-1185">Reference proteome</keyword>
<feature type="non-terminal residue" evidence="1">
    <location>
        <position position="1"/>
    </location>
</feature>
<comment type="caution">
    <text evidence="1">The sequence shown here is derived from an EMBL/GenBank/DDBJ whole genome shotgun (WGS) entry which is preliminary data.</text>
</comment>
<accession>A0A162CVT0</accession>
<gene>
    <name evidence="1" type="ORF">APZ42_004075</name>
</gene>
<evidence type="ECO:0000313" key="2">
    <source>
        <dbReference type="Proteomes" id="UP000076858"/>
    </source>
</evidence>
<organism evidence="1 2">
    <name type="scientific">Daphnia magna</name>
    <dbReference type="NCBI Taxonomy" id="35525"/>
    <lineage>
        <taxon>Eukaryota</taxon>
        <taxon>Metazoa</taxon>
        <taxon>Ecdysozoa</taxon>
        <taxon>Arthropoda</taxon>
        <taxon>Crustacea</taxon>
        <taxon>Branchiopoda</taxon>
        <taxon>Diplostraca</taxon>
        <taxon>Cladocera</taxon>
        <taxon>Anomopoda</taxon>
        <taxon>Daphniidae</taxon>
        <taxon>Daphnia</taxon>
    </lineage>
</organism>
<evidence type="ECO:0000313" key="1">
    <source>
        <dbReference type="EMBL" id="KZR99883.1"/>
    </source>
</evidence>